<dbReference type="EMBL" id="JBHTGL010000005">
    <property type="protein sequence ID" value="MFD0622128.1"/>
    <property type="molecule type" value="Genomic_DNA"/>
</dbReference>
<dbReference type="PANTHER" id="PTHR46082">
    <property type="entry name" value="ATP/GTP-BINDING PROTEIN-RELATED"/>
    <property type="match status" value="1"/>
</dbReference>
<name>A0ABW2WLW0_9ACTN</name>
<proteinExistence type="predicted"/>
<dbReference type="SUPFAM" id="SSF48452">
    <property type="entry name" value="TPR-like"/>
    <property type="match status" value="3"/>
</dbReference>
<dbReference type="InterPro" id="IPR011990">
    <property type="entry name" value="TPR-like_helical_dom_sf"/>
</dbReference>
<gene>
    <name evidence="1" type="ORF">ACFQ2K_04200</name>
</gene>
<dbReference type="Pfam" id="PF13374">
    <property type="entry name" value="TPR_10"/>
    <property type="match status" value="8"/>
</dbReference>
<organism evidence="1 2">
    <name type="scientific">Streptomyces sanglieri</name>
    <dbReference type="NCBI Taxonomy" id="193460"/>
    <lineage>
        <taxon>Bacteria</taxon>
        <taxon>Bacillati</taxon>
        <taxon>Actinomycetota</taxon>
        <taxon>Actinomycetes</taxon>
        <taxon>Kitasatosporales</taxon>
        <taxon>Streptomycetaceae</taxon>
        <taxon>Streptomyces</taxon>
    </lineage>
</organism>
<dbReference type="SUPFAM" id="SSF52540">
    <property type="entry name" value="P-loop containing nucleoside triphosphate hydrolases"/>
    <property type="match status" value="1"/>
</dbReference>
<dbReference type="SMART" id="SM00028">
    <property type="entry name" value="TPR"/>
    <property type="match status" value="8"/>
</dbReference>
<reference evidence="2" key="1">
    <citation type="journal article" date="2019" name="Int. J. Syst. Evol. Microbiol.">
        <title>The Global Catalogue of Microorganisms (GCM) 10K type strain sequencing project: providing services to taxonomists for standard genome sequencing and annotation.</title>
        <authorList>
            <consortium name="The Broad Institute Genomics Platform"/>
            <consortium name="The Broad Institute Genome Sequencing Center for Infectious Disease"/>
            <person name="Wu L."/>
            <person name="Ma J."/>
        </authorList>
    </citation>
    <scope>NUCLEOTIDE SEQUENCE [LARGE SCALE GENOMIC DNA]</scope>
    <source>
        <strain evidence="2">JCM 12607</strain>
    </source>
</reference>
<evidence type="ECO:0000313" key="1">
    <source>
        <dbReference type="EMBL" id="MFD0622128.1"/>
    </source>
</evidence>
<dbReference type="Proteomes" id="UP001596915">
    <property type="component" value="Unassembled WGS sequence"/>
</dbReference>
<dbReference type="InterPro" id="IPR019734">
    <property type="entry name" value="TPR_rpt"/>
</dbReference>
<accession>A0ABW2WLW0</accession>
<dbReference type="InterPro" id="IPR053137">
    <property type="entry name" value="NLR-like"/>
</dbReference>
<evidence type="ECO:0000313" key="2">
    <source>
        <dbReference type="Proteomes" id="UP001596915"/>
    </source>
</evidence>
<sequence>MTQNEVPVGWPVVVGTVPVLASAFQPREVLRQAVDEARGHGRSVVLASDTPHDEQLRSGTRASVQVMSGGGGVGKSQLAASYAREAVEGGADLVVWTSANDIQQVLTVYAQAAALVQAPGLTGGDLEADARAFLSWLAATDRRWLVVLDDITDPDAIEPWWPDSQRGNGWALATTRLKDPRLTGGGRARIDVDVYTPAEATGYLTARLAHDRKAHLADHRAPALAEALGYLPLALGHAAAYMLRENASCSAYLEQFTGRATRLDELLPQWADTERYGRQVTTTLLLALDATDQDPHGPLARAALRIAAYLDPAGQPAALWATTAFLTQQQPAAPARRTLTLHRRRRSATRTVTGDEAVAALRLLDRYGLITYDSATDHLRAVRIHALTARAVRETIPQGQQPATAVTAADALVEIWPDPDHTQRELASTLRTNTDSLTTHAGESLWTPDAHPVLYHAGVSLLNAHLHSASSTYWEHMVSDCERLLGNEHPHTLTARANLATSYRQAGRTNDAIEIEEHVLAEYERLLGNEHPHTLTARANLATSYWQAGRTNDAIEIEEHVLAEYERLLGNEHPHTLTARGDLAASYRQAGRTNDAIEIEEHVLAEYERLLGNEHPHTLTARANLATSYRQAGRTNDAIEIEEHVLAEYERLLGNEHPHTLTARGDLAASYRQAGRTNDAIEIEEHVLAERERLLGNEHPDTLTARGDLAASYRQAGRTNDAIEIEEHVLAERERLLGNEHPDTLTARANLAASYWQAGRTNDAIEIEEHVLAERERLLGNEHPHTLTARANLAFSYWQAGRINDAINLLEHVLAERERLLGNEHPATRSARDVLSRWRSAGDGLGESPL</sequence>
<keyword evidence="2" id="KW-1185">Reference proteome</keyword>
<comment type="caution">
    <text evidence="1">The sequence shown here is derived from an EMBL/GenBank/DDBJ whole genome shotgun (WGS) entry which is preliminary data.</text>
</comment>
<dbReference type="Gene3D" id="3.40.50.300">
    <property type="entry name" value="P-loop containing nucleotide triphosphate hydrolases"/>
    <property type="match status" value="1"/>
</dbReference>
<dbReference type="PANTHER" id="PTHR46082:SF6">
    <property type="entry name" value="AAA+ ATPASE DOMAIN-CONTAINING PROTEIN-RELATED"/>
    <property type="match status" value="1"/>
</dbReference>
<protein>
    <submittedName>
        <fullName evidence="1">Tetratricopeptide repeat protein</fullName>
    </submittedName>
</protein>
<dbReference type="Gene3D" id="1.25.40.10">
    <property type="entry name" value="Tetratricopeptide repeat domain"/>
    <property type="match status" value="2"/>
</dbReference>
<dbReference type="InterPro" id="IPR027417">
    <property type="entry name" value="P-loop_NTPase"/>
</dbReference>